<organism evidence="10 11">
    <name type="scientific">Parasutterella secunda</name>
    <dbReference type="NCBI Taxonomy" id="626947"/>
    <lineage>
        <taxon>Bacteria</taxon>
        <taxon>Pseudomonadati</taxon>
        <taxon>Pseudomonadota</taxon>
        <taxon>Betaproteobacteria</taxon>
        <taxon>Burkholderiales</taxon>
        <taxon>Sutterellaceae</taxon>
        <taxon>Parasutterella</taxon>
    </lineage>
</organism>
<proteinExistence type="inferred from homology"/>
<reference evidence="10 11" key="1">
    <citation type="journal article" date="2021" name="Sci. Rep.">
        <title>The distribution of antibiotic resistance genes in chicken gut microbiota commensals.</title>
        <authorList>
            <person name="Juricova H."/>
            <person name="Matiasovicova J."/>
            <person name="Kubasova T."/>
            <person name="Cejkova D."/>
            <person name="Rychlik I."/>
        </authorList>
    </citation>
    <scope>NUCLEOTIDE SEQUENCE [LARGE SCALE GENOMIC DNA]</scope>
    <source>
        <strain evidence="10 11">An562</strain>
    </source>
</reference>
<gene>
    <name evidence="10" type="ORF">H5985_04360</name>
</gene>
<evidence type="ECO:0000259" key="9">
    <source>
        <dbReference type="PROSITE" id="PS51202"/>
    </source>
</evidence>
<keyword evidence="5 8" id="KW-0812">Transmembrane</keyword>
<dbReference type="EMBL" id="JACJKX010000006">
    <property type="protein sequence ID" value="MBM6928500.1"/>
    <property type="molecule type" value="Genomic_DNA"/>
</dbReference>
<feature type="transmembrane region" description="Helical" evidence="8">
    <location>
        <begin position="540"/>
        <end position="560"/>
    </location>
</feature>
<comment type="similarity">
    <text evidence="2">Belongs to the AAE transporter (TC 2.A.81) family.</text>
</comment>
<keyword evidence="3" id="KW-0813">Transport</keyword>
<evidence type="ECO:0000256" key="7">
    <source>
        <dbReference type="ARBA" id="ARBA00023136"/>
    </source>
</evidence>
<feature type="transmembrane region" description="Helical" evidence="8">
    <location>
        <begin position="97"/>
        <end position="121"/>
    </location>
</feature>
<dbReference type="InterPro" id="IPR050144">
    <property type="entry name" value="AAE_transporter"/>
</dbReference>
<keyword evidence="4" id="KW-1003">Cell membrane</keyword>
<evidence type="ECO:0000256" key="6">
    <source>
        <dbReference type="ARBA" id="ARBA00022989"/>
    </source>
</evidence>
<dbReference type="Proteomes" id="UP000777002">
    <property type="component" value="Unassembled WGS sequence"/>
</dbReference>
<evidence type="ECO:0000313" key="10">
    <source>
        <dbReference type="EMBL" id="MBM6928500.1"/>
    </source>
</evidence>
<dbReference type="InterPro" id="IPR036721">
    <property type="entry name" value="RCK_C_sf"/>
</dbReference>
<evidence type="ECO:0000256" key="4">
    <source>
        <dbReference type="ARBA" id="ARBA00022475"/>
    </source>
</evidence>
<feature type="transmembrane region" description="Helical" evidence="8">
    <location>
        <begin position="502"/>
        <end position="520"/>
    </location>
</feature>
<dbReference type="SUPFAM" id="SSF116726">
    <property type="entry name" value="TrkA C-terminal domain-like"/>
    <property type="match status" value="2"/>
</dbReference>
<feature type="transmembrane region" description="Helical" evidence="8">
    <location>
        <begin position="443"/>
        <end position="465"/>
    </location>
</feature>
<dbReference type="PANTHER" id="PTHR30445">
    <property type="entry name" value="K(+)_H(+) ANTIPORTER SUBUNIT KHTT"/>
    <property type="match status" value="1"/>
</dbReference>
<dbReference type="InterPro" id="IPR006037">
    <property type="entry name" value="RCK_C"/>
</dbReference>
<feature type="transmembrane region" description="Helical" evidence="8">
    <location>
        <begin position="471"/>
        <end position="495"/>
    </location>
</feature>
<dbReference type="InterPro" id="IPR006512">
    <property type="entry name" value="YidE_YbjL"/>
</dbReference>
<feature type="transmembrane region" description="Helical" evidence="8">
    <location>
        <begin position="409"/>
        <end position="431"/>
    </location>
</feature>
<dbReference type="PROSITE" id="PS51202">
    <property type="entry name" value="RCK_C"/>
    <property type="match status" value="2"/>
</dbReference>
<keyword evidence="7 8" id="KW-0472">Membrane</keyword>
<name>A0ABS2GRP5_9BURK</name>
<feature type="transmembrane region" description="Helical" evidence="8">
    <location>
        <begin position="64"/>
        <end position="85"/>
    </location>
</feature>
<feature type="domain" description="RCK C-terminal" evidence="9">
    <location>
        <begin position="196"/>
        <end position="282"/>
    </location>
</feature>
<dbReference type="Gene3D" id="3.30.70.1450">
    <property type="entry name" value="Regulator of K+ conductance, C-terminal domain"/>
    <property type="match status" value="1"/>
</dbReference>
<dbReference type="NCBIfam" id="TIGR01625">
    <property type="entry name" value="YidE_YbjL_dupl"/>
    <property type="match status" value="2"/>
</dbReference>
<feature type="transmembrane region" description="Helical" evidence="8">
    <location>
        <begin position="14"/>
        <end position="32"/>
    </location>
</feature>
<sequence>MGWFYSLLTDTNSIAHSALIYGAIITLGLALGRIKVKGISLGVIGVLFVGLFFAHFGAKIDPEVLGFTRDFGLVIFIFFVGLQVGPSFFSSFKSVGLVLNGLMLLTVFSGIAITIILFLIFQDQISLAQILGVHYGSITCTPGLGATKEALAGMGYHGEDIAIGYACAYPLGLVTIIGVAILLRVVFKVDLAEEDKHWEDEEKEINQAPTVFHVYITNHMLDGLTIRECRRRIPRPFVCSRLLHRGEISSPFADTVLHYGDTIRVVATPDQKMDIVAAFGKEDERIDLAVKQSPIERQRIIVTRDEMNGRTVSDLEFADKEGVHITRIWRAGMELFPYAKMHLQVGDILQCVGPIDGIKRLAGIVGNRPKVLEQPNLAAIFLGITCGVLVGSIPLLVPGMPTPIKLGLAGGPLVISILLGRFGASLHLATYTTNSANLAVREIGISLFLASVGLTAGGTFVESLVAGNGLLYAGIGFAITFIPQILTGIVSRVFFKLNYHSILGLLIGACTNSPILAYAASLSDKSATAVAYSTVYPLAMFLRVVTGQIILVAMWSYVTLV</sequence>
<keyword evidence="11" id="KW-1185">Reference proteome</keyword>
<evidence type="ECO:0000313" key="11">
    <source>
        <dbReference type="Proteomes" id="UP000777002"/>
    </source>
</evidence>
<evidence type="ECO:0000256" key="3">
    <source>
        <dbReference type="ARBA" id="ARBA00022448"/>
    </source>
</evidence>
<dbReference type="NCBIfam" id="NF003007">
    <property type="entry name" value="PRK03818.1"/>
    <property type="match status" value="1"/>
</dbReference>
<protein>
    <submittedName>
        <fullName evidence="10">Transporter</fullName>
    </submittedName>
</protein>
<accession>A0ABS2GRP5</accession>
<keyword evidence="6 8" id="KW-1133">Transmembrane helix</keyword>
<dbReference type="Pfam" id="PF06826">
    <property type="entry name" value="Asp-Al_Ex"/>
    <property type="match status" value="2"/>
</dbReference>
<evidence type="ECO:0000256" key="8">
    <source>
        <dbReference type="SAM" id="Phobius"/>
    </source>
</evidence>
<evidence type="ECO:0000256" key="2">
    <source>
        <dbReference type="ARBA" id="ARBA00009854"/>
    </source>
</evidence>
<dbReference type="RefSeq" id="WP_205050097.1">
    <property type="nucleotide sequence ID" value="NZ_JACJKX010000006.1"/>
</dbReference>
<dbReference type="PANTHER" id="PTHR30445:SF3">
    <property type="entry name" value="TRANSPORT PROTEIN YIDE-RELATED"/>
    <property type="match status" value="1"/>
</dbReference>
<feature type="domain" description="RCK C-terminal" evidence="9">
    <location>
        <begin position="283"/>
        <end position="367"/>
    </location>
</feature>
<feature type="transmembrane region" description="Helical" evidence="8">
    <location>
        <begin position="377"/>
        <end position="397"/>
    </location>
</feature>
<comment type="subcellular location">
    <subcellularLocation>
        <location evidence="1">Cell membrane</location>
        <topology evidence="1">Multi-pass membrane protein</topology>
    </subcellularLocation>
</comment>
<evidence type="ECO:0000256" key="5">
    <source>
        <dbReference type="ARBA" id="ARBA00022692"/>
    </source>
</evidence>
<feature type="transmembrane region" description="Helical" evidence="8">
    <location>
        <begin position="39"/>
        <end position="58"/>
    </location>
</feature>
<comment type="caution">
    <text evidence="10">The sequence shown here is derived from an EMBL/GenBank/DDBJ whole genome shotgun (WGS) entry which is preliminary data.</text>
</comment>
<evidence type="ECO:0000256" key="1">
    <source>
        <dbReference type="ARBA" id="ARBA00004651"/>
    </source>
</evidence>
<feature type="transmembrane region" description="Helical" evidence="8">
    <location>
        <begin position="162"/>
        <end position="187"/>
    </location>
</feature>